<organism evidence="2 3">
    <name type="scientific">Jiulongibacter sediminis</name>
    <dbReference type="NCBI Taxonomy" id="1605367"/>
    <lineage>
        <taxon>Bacteria</taxon>
        <taxon>Pseudomonadati</taxon>
        <taxon>Bacteroidota</taxon>
        <taxon>Cytophagia</taxon>
        <taxon>Cytophagales</taxon>
        <taxon>Leadbetterellaceae</taxon>
        <taxon>Jiulongibacter</taxon>
    </lineage>
</organism>
<feature type="transmembrane region" description="Helical" evidence="1">
    <location>
        <begin position="232"/>
        <end position="251"/>
    </location>
</feature>
<sequence>MTLFEKFDGVISDELVENLKGLSDRNLGDSKGAIYAIFYTMLAGLIRRANSDMSTGMLVNQIKKINTKDYSELDLETASSKKEKLKDFVQAGEKNMSQIFPSFKSQLMNLVVIHSGTSKAESSKYAGFVNSFIIKVLSKKLQEGMDKHELMNYLKEHRDPLFENAPANLVEKMIPAMGMHELRTMKMTYAKKVEEREKKEMADEEVEYVESTTEAESSSYDFAEESQKSYKIPVIIVLGVALVGLLGYFIYESREDLFGSEEMSQSSVVSDELVNEIDSTAVLPVQEDPAVDPAITAFNEIISATDLSNGDEVRVESLSFVADSIELSNPQNAFVDTLFNEFSSNPRFQIQIKGHHSGGDTQVAIRRAFYLKRMLQSKGVDAIKIDAISDPEKIDYLKIRVVSK</sequence>
<keyword evidence="3" id="KW-1185">Reference proteome</keyword>
<evidence type="ECO:0000256" key="1">
    <source>
        <dbReference type="SAM" id="Phobius"/>
    </source>
</evidence>
<reference evidence="2 3" key="1">
    <citation type="submission" date="2015-07" db="EMBL/GenBank/DDBJ databases">
        <title>The draft genome sequence of Leadbetterella sp. JN14-9.</title>
        <authorList>
            <person name="Liu Y."/>
            <person name="Du J."/>
            <person name="Shao Z."/>
        </authorList>
    </citation>
    <scope>NUCLEOTIDE SEQUENCE [LARGE SCALE GENOMIC DNA]</scope>
    <source>
        <strain evidence="2 3">JN14-9</strain>
    </source>
</reference>
<dbReference type="EMBL" id="LGTQ01000013">
    <property type="protein sequence ID" value="KPM47079.1"/>
    <property type="molecule type" value="Genomic_DNA"/>
</dbReference>
<gene>
    <name evidence="2" type="ORF">AFM12_17825</name>
</gene>
<proteinExistence type="predicted"/>
<protein>
    <recommendedName>
        <fullName evidence="4">OmpA-like domain-containing protein</fullName>
    </recommendedName>
</protein>
<accession>A0A0P7BZJ7</accession>
<dbReference type="InterPro" id="IPR036737">
    <property type="entry name" value="OmpA-like_sf"/>
</dbReference>
<keyword evidence="1" id="KW-0812">Transmembrane</keyword>
<evidence type="ECO:0008006" key="4">
    <source>
        <dbReference type="Google" id="ProtNLM"/>
    </source>
</evidence>
<dbReference type="AlphaFoldDB" id="A0A0P7BZJ7"/>
<dbReference type="RefSeq" id="WP_055151210.1">
    <property type="nucleotide sequence ID" value="NZ_JXSZ01000013.1"/>
</dbReference>
<evidence type="ECO:0000313" key="3">
    <source>
        <dbReference type="Proteomes" id="UP000050454"/>
    </source>
</evidence>
<evidence type="ECO:0000313" key="2">
    <source>
        <dbReference type="EMBL" id="KPM47079.1"/>
    </source>
</evidence>
<dbReference type="STRING" id="1605367.AFM12_17825"/>
<dbReference type="SUPFAM" id="SSF103088">
    <property type="entry name" value="OmpA-like"/>
    <property type="match status" value="1"/>
</dbReference>
<dbReference type="Proteomes" id="UP000050454">
    <property type="component" value="Unassembled WGS sequence"/>
</dbReference>
<dbReference type="OrthoDB" id="951004at2"/>
<comment type="caution">
    <text evidence="2">The sequence shown here is derived from an EMBL/GenBank/DDBJ whole genome shotgun (WGS) entry which is preliminary data.</text>
</comment>
<name>A0A0P7BZJ7_9BACT</name>
<keyword evidence="1" id="KW-0472">Membrane</keyword>
<keyword evidence="1" id="KW-1133">Transmembrane helix</keyword>